<reference evidence="2" key="1">
    <citation type="submission" date="2013-04" db="EMBL/GenBank/DDBJ databases">
        <title>The genome sequencing project of 58 acetic acid bacteria.</title>
        <authorList>
            <person name="Okamoto-Kainuma A."/>
            <person name="Ishikawa M."/>
            <person name="Umino S."/>
            <person name="Koizumi Y."/>
            <person name="Shiwa Y."/>
            <person name="Yoshikawa H."/>
            <person name="Matsutani M."/>
            <person name="Matsushita K."/>
        </authorList>
    </citation>
    <scope>NUCLEOTIDE SEQUENCE</scope>
    <source>
        <strain evidence="2">NRIC 0535</strain>
    </source>
</reference>
<organism evidence="2 3">
    <name type="scientific">Asaia krungthepensis NRIC 0535</name>
    <dbReference type="NCBI Taxonomy" id="1307925"/>
    <lineage>
        <taxon>Bacteria</taxon>
        <taxon>Pseudomonadati</taxon>
        <taxon>Pseudomonadota</taxon>
        <taxon>Alphaproteobacteria</taxon>
        <taxon>Acetobacterales</taxon>
        <taxon>Acetobacteraceae</taxon>
        <taxon>Asaia</taxon>
    </lineage>
</organism>
<evidence type="ECO:0000313" key="3">
    <source>
        <dbReference type="Proteomes" id="UP001062776"/>
    </source>
</evidence>
<feature type="region of interest" description="Disordered" evidence="1">
    <location>
        <begin position="1"/>
        <end position="23"/>
    </location>
</feature>
<dbReference type="Proteomes" id="UP001062776">
    <property type="component" value="Unassembled WGS sequence"/>
</dbReference>
<keyword evidence="3" id="KW-1185">Reference proteome</keyword>
<accession>A0ABQ0Q3M4</accession>
<dbReference type="EMBL" id="BAPV01000014">
    <property type="protein sequence ID" value="GBQ89819.1"/>
    <property type="molecule type" value="Genomic_DNA"/>
</dbReference>
<protein>
    <submittedName>
        <fullName evidence="2">Uncharacterized protein</fullName>
    </submittedName>
</protein>
<gene>
    <name evidence="2" type="ORF">AA0535_1892</name>
</gene>
<comment type="caution">
    <text evidence="2">The sequence shown here is derived from an EMBL/GenBank/DDBJ whole genome shotgun (WGS) entry which is preliminary data.</text>
</comment>
<name>A0ABQ0Q3M4_9PROT</name>
<evidence type="ECO:0000256" key="1">
    <source>
        <dbReference type="SAM" id="MobiDB-lite"/>
    </source>
</evidence>
<sequence>MTERCAQQGGRHTLAPEGVGYDNGQDFGLTGTMAEQDQADWQIPLQGNPTDRAFRAQKR</sequence>
<proteinExistence type="predicted"/>
<evidence type="ECO:0000313" key="2">
    <source>
        <dbReference type="EMBL" id="GBQ89819.1"/>
    </source>
</evidence>